<name>D7VG90_SPHSI</name>
<protein>
    <recommendedName>
        <fullName evidence="1">Glycoside hydrolase family 29 N-terminal domain-containing protein</fullName>
    </recommendedName>
</protein>
<dbReference type="STRING" id="525373.HMPREF0766_10009"/>
<evidence type="ECO:0000313" key="2">
    <source>
        <dbReference type="EMBL" id="EFK60065.1"/>
    </source>
</evidence>
<dbReference type="InterPro" id="IPR057739">
    <property type="entry name" value="Glyco_hydro_29_N"/>
</dbReference>
<comment type="caution">
    <text evidence="2">The sequence shown here is derived from an EMBL/GenBank/DDBJ whole genome shotgun (WGS) entry which is preliminary data.</text>
</comment>
<dbReference type="GO" id="GO:0004560">
    <property type="term" value="F:alpha-L-fucosidase activity"/>
    <property type="evidence" value="ECO:0007669"/>
    <property type="project" value="InterPro"/>
</dbReference>
<dbReference type="eggNOG" id="COG3669">
    <property type="taxonomic scope" value="Bacteria"/>
</dbReference>
<dbReference type="Proteomes" id="UP000006258">
    <property type="component" value="Unassembled WGS sequence"/>
</dbReference>
<evidence type="ECO:0000259" key="1">
    <source>
        <dbReference type="Pfam" id="PF01120"/>
    </source>
</evidence>
<organism evidence="2 3">
    <name type="scientific">Sphingobacterium spiritivorum ATCC 33861</name>
    <dbReference type="NCBI Taxonomy" id="525373"/>
    <lineage>
        <taxon>Bacteria</taxon>
        <taxon>Pseudomonadati</taxon>
        <taxon>Bacteroidota</taxon>
        <taxon>Sphingobacteriia</taxon>
        <taxon>Sphingobacteriales</taxon>
        <taxon>Sphingobacteriaceae</taxon>
        <taxon>Sphingobacterium</taxon>
    </lineage>
</organism>
<dbReference type="Pfam" id="PF01120">
    <property type="entry name" value="Alpha_L_fucos"/>
    <property type="match status" value="1"/>
</dbReference>
<dbReference type="Gene3D" id="3.20.20.80">
    <property type="entry name" value="Glycosidases"/>
    <property type="match status" value="1"/>
</dbReference>
<evidence type="ECO:0000313" key="3">
    <source>
        <dbReference type="Proteomes" id="UP000006258"/>
    </source>
</evidence>
<proteinExistence type="predicted"/>
<accession>D7VG90</accession>
<sequence length="65" mass="7222">MNNSWGYKKSDNDWKTSKEIVDKLQEINKKGGNLLINIGPDGNDVVPAQSVIILKEAGKLLKAKR</sequence>
<feature type="domain" description="Glycoside hydrolase family 29 N-terminal" evidence="1">
    <location>
        <begin position="1"/>
        <end position="63"/>
    </location>
</feature>
<reference evidence="2" key="1">
    <citation type="submission" date="2010-07" db="EMBL/GenBank/DDBJ databases">
        <authorList>
            <person name="Muzny D."/>
            <person name="Qin X."/>
            <person name="Buhay C."/>
            <person name="Dugan-Rocha S."/>
            <person name="Ding Y."/>
            <person name="Chen G."/>
            <person name="Hawes A."/>
            <person name="Holder M."/>
            <person name="Jhangiani S."/>
            <person name="Johnson A."/>
            <person name="Khan Z."/>
            <person name="Li Z."/>
            <person name="Liu W."/>
            <person name="Liu X."/>
            <person name="Perez L."/>
            <person name="Shen H."/>
            <person name="Wang Q."/>
            <person name="Watt J."/>
            <person name="Xi L."/>
            <person name="Xin Y."/>
            <person name="Zhou J."/>
            <person name="Deng J."/>
            <person name="Jiang H."/>
            <person name="Liu Y."/>
            <person name="Qu J."/>
            <person name="Song X.-Z."/>
            <person name="Zhang L."/>
            <person name="Villasana D."/>
            <person name="Johnson A."/>
            <person name="Liu J."/>
            <person name="Liyanage D."/>
            <person name="Lorensuhewa L."/>
            <person name="Robinson T."/>
            <person name="Song A."/>
            <person name="Song B.-B."/>
            <person name="Dinh H."/>
            <person name="Thornton R."/>
            <person name="Coyle M."/>
            <person name="Francisco L."/>
            <person name="Jackson L."/>
            <person name="Javaid M."/>
            <person name="Korchina V."/>
            <person name="Kovar C."/>
            <person name="Mata R."/>
            <person name="Mathew T."/>
            <person name="Ngo R."/>
            <person name="Nguyen L."/>
            <person name="Nguyen N."/>
            <person name="Okwuonu G."/>
            <person name="Ongeri F."/>
            <person name="Pham C."/>
            <person name="Simmons D."/>
            <person name="Wilczek-Boney K."/>
            <person name="Hale W."/>
            <person name="Jakkamsetti A."/>
            <person name="Pham P."/>
            <person name="Ruth R."/>
            <person name="San Lucas F."/>
            <person name="Warren J."/>
            <person name="Zhang J."/>
            <person name="Zhao Z."/>
            <person name="Zhou C."/>
            <person name="Zhu D."/>
            <person name="Lee S."/>
            <person name="Bess C."/>
            <person name="Blankenburg K."/>
            <person name="Forbes L."/>
            <person name="Fu Q."/>
            <person name="Gubbala S."/>
            <person name="Hirani K."/>
            <person name="Jayaseelan J.C."/>
            <person name="Lara F."/>
            <person name="Munidasa M."/>
            <person name="Palculict T."/>
            <person name="Patil S."/>
            <person name="Pu L.-L."/>
            <person name="Saada N."/>
            <person name="Tang L."/>
            <person name="Weissenberger G."/>
            <person name="Zhu Y."/>
            <person name="Hemphill L."/>
            <person name="Shang Y."/>
            <person name="Youmans B."/>
            <person name="Ayvaz T."/>
            <person name="Ross M."/>
            <person name="Santibanez J."/>
            <person name="Aqrawi P."/>
            <person name="Gross S."/>
            <person name="Joshi V."/>
            <person name="Fowler G."/>
            <person name="Nazareth L."/>
            <person name="Reid J."/>
            <person name="Worley K."/>
            <person name="Petrosino J."/>
            <person name="Highlander S."/>
            <person name="Gibbs R."/>
        </authorList>
    </citation>
    <scope>NUCLEOTIDE SEQUENCE [LARGE SCALE GENOMIC DNA]</scope>
    <source>
        <strain evidence="2">ATCC 33861</strain>
    </source>
</reference>
<dbReference type="SUPFAM" id="SSF51445">
    <property type="entry name" value="(Trans)glycosidases"/>
    <property type="match status" value="1"/>
</dbReference>
<keyword evidence="3" id="KW-1185">Reference proteome</keyword>
<dbReference type="EMBL" id="ACHA02000001">
    <property type="protein sequence ID" value="EFK60065.1"/>
    <property type="molecule type" value="Genomic_DNA"/>
</dbReference>
<dbReference type="InterPro" id="IPR017853">
    <property type="entry name" value="GH"/>
</dbReference>
<dbReference type="HOGENOM" id="CLU_2847587_0_0_10"/>
<dbReference type="GO" id="GO:0005975">
    <property type="term" value="P:carbohydrate metabolic process"/>
    <property type="evidence" value="ECO:0007669"/>
    <property type="project" value="InterPro"/>
</dbReference>
<gene>
    <name evidence="2" type="ORF">HMPREF0766_10009</name>
</gene>
<dbReference type="AlphaFoldDB" id="D7VG90"/>